<evidence type="ECO:0000313" key="8">
    <source>
        <dbReference type="EMBL" id="AXY24614.1"/>
    </source>
</evidence>
<dbReference type="InterPro" id="IPR000792">
    <property type="entry name" value="Tscrpt_reg_LuxR_C"/>
</dbReference>
<dbReference type="Gene3D" id="3.40.50.2300">
    <property type="match status" value="1"/>
</dbReference>
<reference evidence="8 9" key="1">
    <citation type="submission" date="2017-09" db="EMBL/GenBank/DDBJ databases">
        <title>Complete genome sequence of Oxytococcus suis strain ZY16052.</title>
        <authorList>
            <person name="Li F."/>
        </authorList>
    </citation>
    <scope>NUCLEOTIDE SEQUENCE [LARGE SCALE GENOMIC DNA]</scope>
    <source>
        <strain evidence="8 9">ZY16052</strain>
    </source>
</reference>
<proteinExistence type="predicted"/>
<feature type="domain" description="HTH luxR-type" evidence="6">
    <location>
        <begin position="141"/>
        <end position="206"/>
    </location>
</feature>
<dbReference type="CDD" id="cd06170">
    <property type="entry name" value="LuxR_C_like"/>
    <property type="match status" value="1"/>
</dbReference>
<keyword evidence="2" id="KW-0805">Transcription regulation</keyword>
<keyword evidence="4" id="KW-0804">Transcription</keyword>
<dbReference type="SMART" id="SM00448">
    <property type="entry name" value="REC"/>
    <property type="match status" value="1"/>
</dbReference>
<evidence type="ECO:0000256" key="4">
    <source>
        <dbReference type="ARBA" id="ARBA00023163"/>
    </source>
</evidence>
<name>A0A347WHQ7_9LACT</name>
<evidence type="ECO:0000259" key="6">
    <source>
        <dbReference type="PROSITE" id="PS50043"/>
    </source>
</evidence>
<dbReference type="PANTHER" id="PTHR43214:SF1">
    <property type="entry name" value="TRANSCRIPTIONAL REGULATORY PROTEIN COMA"/>
    <property type="match status" value="1"/>
</dbReference>
<accession>A0A347WHQ7</accession>
<evidence type="ECO:0000256" key="5">
    <source>
        <dbReference type="PROSITE-ProRule" id="PRU00169"/>
    </source>
</evidence>
<evidence type="ECO:0000256" key="1">
    <source>
        <dbReference type="ARBA" id="ARBA00022553"/>
    </source>
</evidence>
<dbReference type="InterPro" id="IPR058245">
    <property type="entry name" value="NreC/VraR/RcsB-like_REC"/>
</dbReference>
<dbReference type="AlphaFoldDB" id="A0A347WHQ7"/>
<keyword evidence="9" id="KW-1185">Reference proteome</keyword>
<dbReference type="CDD" id="cd17535">
    <property type="entry name" value="REC_NarL-like"/>
    <property type="match status" value="1"/>
</dbReference>
<dbReference type="SUPFAM" id="SSF52172">
    <property type="entry name" value="CheY-like"/>
    <property type="match status" value="1"/>
</dbReference>
<keyword evidence="3 8" id="KW-0238">DNA-binding</keyword>
<evidence type="ECO:0000313" key="9">
    <source>
        <dbReference type="Proteomes" id="UP000263232"/>
    </source>
</evidence>
<feature type="modified residue" description="4-aspartylphosphate" evidence="5">
    <location>
        <position position="52"/>
    </location>
</feature>
<dbReference type="PRINTS" id="PR00038">
    <property type="entry name" value="HTHLUXR"/>
</dbReference>
<dbReference type="InterPro" id="IPR016032">
    <property type="entry name" value="Sig_transdc_resp-reg_C-effctor"/>
</dbReference>
<feature type="domain" description="Response regulatory" evidence="7">
    <location>
        <begin position="2"/>
        <end position="120"/>
    </location>
</feature>
<dbReference type="InterPro" id="IPR001789">
    <property type="entry name" value="Sig_transdc_resp-reg_receiver"/>
</dbReference>
<protein>
    <submittedName>
        <fullName evidence="8">DNA-binding response regulator</fullName>
    </submittedName>
</protein>
<dbReference type="Proteomes" id="UP000263232">
    <property type="component" value="Chromosome"/>
</dbReference>
<dbReference type="GO" id="GO:0006355">
    <property type="term" value="P:regulation of DNA-templated transcription"/>
    <property type="evidence" value="ECO:0007669"/>
    <property type="project" value="InterPro"/>
</dbReference>
<dbReference type="InterPro" id="IPR011006">
    <property type="entry name" value="CheY-like_superfamily"/>
</dbReference>
<dbReference type="SUPFAM" id="SSF46894">
    <property type="entry name" value="C-terminal effector domain of the bipartite response regulators"/>
    <property type="match status" value="1"/>
</dbReference>
<dbReference type="KEGG" id="abae:CL176_00420"/>
<sequence length="211" mass="23920">MNILLIDDHKMLTESLKMLLELDDEVAVVDVINSPDNLQASTYKEYDIILLDLNFGEVSDEKGLTIAKELLEEDPSLKIIIITGNTGPAYEFQAKQIGASGFFDKSLGVKELLKVVKGVYSGREYFSERFTTGSNAVLKYQDRIYELLTKKEVAILRRLWQGETILEIADNEGISKRTVSNHINHIYDKLDVQSREQAIRLASQLGYFDPE</sequence>
<dbReference type="Pfam" id="PF00196">
    <property type="entry name" value="GerE"/>
    <property type="match status" value="1"/>
</dbReference>
<dbReference type="GO" id="GO:0000160">
    <property type="term" value="P:phosphorelay signal transduction system"/>
    <property type="evidence" value="ECO:0007669"/>
    <property type="project" value="InterPro"/>
</dbReference>
<dbReference type="EMBL" id="CP023434">
    <property type="protein sequence ID" value="AXY24614.1"/>
    <property type="molecule type" value="Genomic_DNA"/>
</dbReference>
<keyword evidence="1 5" id="KW-0597">Phosphoprotein</keyword>
<dbReference type="PROSITE" id="PS50110">
    <property type="entry name" value="RESPONSE_REGULATORY"/>
    <property type="match status" value="1"/>
</dbReference>
<dbReference type="RefSeq" id="WP_118989538.1">
    <property type="nucleotide sequence ID" value="NZ_CP023434.1"/>
</dbReference>
<evidence type="ECO:0000256" key="3">
    <source>
        <dbReference type="ARBA" id="ARBA00023125"/>
    </source>
</evidence>
<gene>
    <name evidence="8" type="ORF">CL176_00420</name>
</gene>
<dbReference type="GO" id="GO:0003677">
    <property type="term" value="F:DNA binding"/>
    <property type="evidence" value="ECO:0007669"/>
    <property type="project" value="UniProtKB-KW"/>
</dbReference>
<dbReference type="OrthoDB" id="188043at2"/>
<organism evidence="8 9">
    <name type="scientific">Suicoccus acidiformans</name>
    <dbReference type="NCBI Taxonomy" id="2036206"/>
    <lineage>
        <taxon>Bacteria</taxon>
        <taxon>Bacillati</taxon>
        <taxon>Bacillota</taxon>
        <taxon>Bacilli</taxon>
        <taxon>Lactobacillales</taxon>
        <taxon>Aerococcaceae</taxon>
        <taxon>Suicoccus</taxon>
    </lineage>
</organism>
<dbReference type="PROSITE" id="PS50043">
    <property type="entry name" value="HTH_LUXR_2"/>
    <property type="match status" value="1"/>
</dbReference>
<dbReference type="Pfam" id="PF00072">
    <property type="entry name" value="Response_reg"/>
    <property type="match status" value="1"/>
</dbReference>
<dbReference type="SMART" id="SM00421">
    <property type="entry name" value="HTH_LUXR"/>
    <property type="match status" value="1"/>
</dbReference>
<dbReference type="PANTHER" id="PTHR43214">
    <property type="entry name" value="TWO-COMPONENT RESPONSE REGULATOR"/>
    <property type="match status" value="1"/>
</dbReference>
<dbReference type="InterPro" id="IPR039420">
    <property type="entry name" value="WalR-like"/>
</dbReference>
<evidence type="ECO:0000259" key="7">
    <source>
        <dbReference type="PROSITE" id="PS50110"/>
    </source>
</evidence>
<evidence type="ECO:0000256" key="2">
    <source>
        <dbReference type="ARBA" id="ARBA00023015"/>
    </source>
</evidence>